<dbReference type="Proteomes" id="UP000233435">
    <property type="component" value="Unassembled WGS sequence"/>
</dbReference>
<dbReference type="Pfam" id="PF13585">
    <property type="entry name" value="CHU_C"/>
    <property type="match status" value="1"/>
</dbReference>
<evidence type="ECO:0000256" key="1">
    <source>
        <dbReference type="SAM" id="SignalP"/>
    </source>
</evidence>
<keyword evidence="3" id="KW-1185">Reference proteome</keyword>
<protein>
    <recommendedName>
        <fullName evidence="4">T9SS type B sorting domain-containing protein</fullName>
    </recommendedName>
</protein>
<organism evidence="2 3">
    <name type="scientific">Confluentibacter flavum</name>
    <dbReference type="NCBI Taxonomy" id="1909700"/>
    <lineage>
        <taxon>Bacteria</taxon>
        <taxon>Pseudomonadati</taxon>
        <taxon>Bacteroidota</taxon>
        <taxon>Flavobacteriia</taxon>
        <taxon>Flavobacteriales</taxon>
        <taxon>Flavobacteriaceae</taxon>
        <taxon>Confluentibacter</taxon>
    </lineage>
</organism>
<evidence type="ECO:0008006" key="4">
    <source>
        <dbReference type="Google" id="ProtNLM"/>
    </source>
</evidence>
<gene>
    <name evidence="2" type="ORF">CSW08_14390</name>
</gene>
<sequence>MKYLISIIFFFSSLNLFAQSEAANWYFGFGAGIKFNQANGTITSLNDGILTTYEGCTSISDDTGNLLFYTDGTTIWNKNHGAMAGGLLGDSSSTQSAIIVPKPDDPNIYYVFTVGSQFNNTGLHYSVVDITLNNGLGAVTGYNTRLLNVSSEKITAVLKDCISKSMWVVSFASEDGNNETYNTFHAFEVSNSGVNGNSVKSTFPISIMDPRGYLKLSPDGTKMACANFTASNEPQHSQEKLFLYDFDTATGIISNPNRLTINGPNNNPYGLEFSPNSQLLYVHSSNAFQSNSFDLDDDPTNHRSTLTQFDLTQTNIQASQVSIDDRQLFRGGLQLGPDGKIYRALSATYQVGLPYLGVINNPNNVGTASNYQHNAINLSPNQSSQGLPPFIQSLFNIQIDIIQNGKSDISLALCDGDSYQLTSENILGATYTWTKDNIALPNNTFDLTVTSSGHYKVLINPNNGDCEIEGQAHVLFNPNPTIENKTLIQCDEDGVKDGITTFNLNEAYNEPYPGATLVYDFFTDMAGTNEINGDSYNNTSNPQTVYVRATNVDTDCFSFSELTLAVSLTDVNDTVLPPVCDDDGIEDGLHVFNLNDATAEILDGIPIIDLEVSYYETYEDALLEVKKLGGNYINTQPYFQTIFARVENSNACYGISEVGLIVNKLPNIQLTGVDYYCLNKSPEYITLDAGLINDSPNNYTYLWSNGDTNYQTQVNAVGDYTVTVTSKINGCSKTRTIIVESSNIATVKDIKVEDVTENNTITVLVTGEGIYNYSLYDSENNIYKPYQGSNVFDNIYPGIYNVNVKDTENDCGVVNSQVSVIGYPKFFTPNNDGVNDSWQIKGISDMFQPNTNITIYDRFGKLIKQLDPLGDGWDGRFNGERLPSDDYWFSVKLQDGRIFKNHFSLKY</sequence>
<proteinExistence type="predicted"/>
<dbReference type="SUPFAM" id="SSF75011">
    <property type="entry name" value="3-carboxy-cis,cis-mucoante lactonizing enzyme"/>
    <property type="match status" value="1"/>
</dbReference>
<feature type="signal peptide" evidence="1">
    <location>
        <begin position="1"/>
        <end position="18"/>
    </location>
</feature>
<evidence type="ECO:0000313" key="3">
    <source>
        <dbReference type="Proteomes" id="UP000233435"/>
    </source>
</evidence>
<evidence type="ECO:0000313" key="2">
    <source>
        <dbReference type="EMBL" id="PKQ44283.1"/>
    </source>
</evidence>
<feature type="chain" id="PRO_5014891187" description="T9SS type B sorting domain-containing protein" evidence="1">
    <location>
        <begin position="19"/>
        <end position="907"/>
    </location>
</feature>
<dbReference type="AlphaFoldDB" id="A0A2N3HH94"/>
<dbReference type="RefSeq" id="WP_106660567.1">
    <property type="nucleotide sequence ID" value="NZ_PJEO01000051.1"/>
</dbReference>
<reference evidence="2 3" key="1">
    <citation type="submission" date="2017-12" db="EMBL/GenBank/DDBJ databases">
        <title>Confluentibacter flavum sp. nov., isolated from the saline lake.</title>
        <authorList>
            <person name="Yu L."/>
        </authorList>
    </citation>
    <scope>NUCLEOTIDE SEQUENCE [LARGE SCALE GENOMIC DNA]</scope>
    <source>
        <strain evidence="2 3">3B</strain>
    </source>
</reference>
<dbReference type="OrthoDB" id="9765926at2"/>
<dbReference type="NCBIfam" id="TIGR04131">
    <property type="entry name" value="Bac_Flav_CTERM"/>
    <property type="match status" value="1"/>
</dbReference>
<accession>A0A2N3HH94</accession>
<dbReference type="InterPro" id="IPR026341">
    <property type="entry name" value="T9SS_type_B"/>
</dbReference>
<dbReference type="EMBL" id="PJEO01000051">
    <property type="protein sequence ID" value="PKQ44283.1"/>
    <property type="molecule type" value="Genomic_DNA"/>
</dbReference>
<comment type="caution">
    <text evidence="2">The sequence shown here is derived from an EMBL/GenBank/DDBJ whole genome shotgun (WGS) entry which is preliminary data.</text>
</comment>
<keyword evidence="1" id="KW-0732">Signal</keyword>
<name>A0A2N3HH94_9FLAO</name>